<dbReference type="RefSeq" id="WP_260790796.1">
    <property type="nucleotide sequence ID" value="NZ_CP093313.1"/>
</dbReference>
<dbReference type="NCBIfam" id="TIGR00377">
    <property type="entry name" value="ant_ant_sig"/>
    <property type="match status" value="1"/>
</dbReference>
<name>A0A9J7BHG4_9BACT</name>
<dbReference type="InterPro" id="IPR002645">
    <property type="entry name" value="STAS_dom"/>
</dbReference>
<keyword evidence="5" id="KW-1185">Reference proteome</keyword>
<dbReference type="AlphaFoldDB" id="A0A9J7BHG4"/>
<dbReference type="PROSITE" id="PS50801">
    <property type="entry name" value="STAS"/>
    <property type="match status" value="1"/>
</dbReference>
<evidence type="ECO:0000259" key="3">
    <source>
        <dbReference type="PROSITE" id="PS50801"/>
    </source>
</evidence>
<dbReference type="Gene3D" id="3.30.750.24">
    <property type="entry name" value="STAS domain"/>
    <property type="match status" value="1"/>
</dbReference>
<sequence>MDLKMHAREVKGIMVIDLGGRIVMGEACAALRDEIRDQMSHGFNKILLNLADVSYIDSAGLGELTGAYTSSKNRGGQLKLMNLTKRVHDLMQITKLYTVFDVYDDEASAVASFAS</sequence>
<dbReference type="SUPFAM" id="SSF52091">
    <property type="entry name" value="SpoIIaa-like"/>
    <property type="match status" value="1"/>
</dbReference>
<evidence type="ECO:0000256" key="1">
    <source>
        <dbReference type="ARBA" id="ARBA00009013"/>
    </source>
</evidence>
<dbReference type="GO" id="GO:0043856">
    <property type="term" value="F:anti-sigma factor antagonist activity"/>
    <property type="evidence" value="ECO:0007669"/>
    <property type="project" value="InterPro"/>
</dbReference>
<dbReference type="InterPro" id="IPR036513">
    <property type="entry name" value="STAS_dom_sf"/>
</dbReference>
<organism evidence="4 5">
    <name type="scientific">Occallatibacter riparius</name>
    <dbReference type="NCBI Taxonomy" id="1002689"/>
    <lineage>
        <taxon>Bacteria</taxon>
        <taxon>Pseudomonadati</taxon>
        <taxon>Acidobacteriota</taxon>
        <taxon>Terriglobia</taxon>
        <taxon>Terriglobales</taxon>
        <taxon>Acidobacteriaceae</taxon>
        <taxon>Occallatibacter</taxon>
    </lineage>
</organism>
<protein>
    <recommendedName>
        <fullName evidence="2">Anti-sigma factor antagonist</fullName>
    </recommendedName>
</protein>
<dbReference type="InterPro" id="IPR003658">
    <property type="entry name" value="Anti-sigma_ant"/>
</dbReference>
<accession>A0A9J7BHG4</accession>
<dbReference type="PANTHER" id="PTHR33495">
    <property type="entry name" value="ANTI-SIGMA FACTOR ANTAGONIST TM_1081-RELATED-RELATED"/>
    <property type="match status" value="1"/>
</dbReference>
<dbReference type="Pfam" id="PF01740">
    <property type="entry name" value="STAS"/>
    <property type="match status" value="1"/>
</dbReference>
<proteinExistence type="inferred from homology"/>
<reference evidence="4" key="1">
    <citation type="submission" date="2021-04" db="EMBL/GenBank/DDBJ databases">
        <title>Phylogenetic analysis of Acidobacteriaceae.</title>
        <authorList>
            <person name="Qiu L."/>
            <person name="Zhang Q."/>
        </authorList>
    </citation>
    <scope>NUCLEOTIDE SEQUENCE</scope>
    <source>
        <strain evidence="4">DSM 25168</strain>
    </source>
</reference>
<evidence type="ECO:0000256" key="2">
    <source>
        <dbReference type="RuleBase" id="RU003749"/>
    </source>
</evidence>
<feature type="domain" description="STAS" evidence="3">
    <location>
        <begin position="3"/>
        <end position="113"/>
    </location>
</feature>
<dbReference type="Proteomes" id="UP001059380">
    <property type="component" value="Chromosome"/>
</dbReference>
<dbReference type="KEGG" id="orp:MOP44_14850"/>
<gene>
    <name evidence="4" type="ORF">MOP44_14850</name>
</gene>
<dbReference type="EMBL" id="CP093313">
    <property type="protein sequence ID" value="UWZ81859.1"/>
    <property type="molecule type" value="Genomic_DNA"/>
</dbReference>
<comment type="similarity">
    <text evidence="1 2">Belongs to the anti-sigma-factor antagonist family.</text>
</comment>
<dbReference type="CDD" id="cd07043">
    <property type="entry name" value="STAS_anti-anti-sigma_factors"/>
    <property type="match status" value="1"/>
</dbReference>
<evidence type="ECO:0000313" key="5">
    <source>
        <dbReference type="Proteomes" id="UP001059380"/>
    </source>
</evidence>
<evidence type="ECO:0000313" key="4">
    <source>
        <dbReference type="EMBL" id="UWZ81859.1"/>
    </source>
</evidence>